<comment type="catalytic activity">
    <reaction evidence="1">
        <text>ATP + protein L-histidine = ADP + protein N-phospho-L-histidine.</text>
        <dbReference type="EC" id="2.7.13.3"/>
    </reaction>
</comment>
<keyword evidence="11" id="KW-1133">Transmembrane helix</keyword>
<evidence type="ECO:0000256" key="5">
    <source>
        <dbReference type="ARBA" id="ARBA00022679"/>
    </source>
</evidence>
<dbReference type="PROSITE" id="PS50885">
    <property type="entry name" value="HAMP"/>
    <property type="match status" value="1"/>
</dbReference>
<dbReference type="SMART" id="SM00387">
    <property type="entry name" value="HATPase_c"/>
    <property type="match status" value="1"/>
</dbReference>
<evidence type="ECO:0000313" key="14">
    <source>
        <dbReference type="EMBL" id="MTW19171.1"/>
    </source>
</evidence>
<keyword evidence="11" id="KW-0812">Transmembrane</keyword>
<gene>
    <name evidence="14" type="ORF">GJ689_23520</name>
</gene>
<dbReference type="InterPro" id="IPR036890">
    <property type="entry name" value="HATPase_C_sf"/>
</dbReference>
<dbReference type="PROSITE" id="PS50109">
    <property type="entry name" value="HIS_KIN"/>
    <property type="match status" value="1"/>
</dbReference>
<protein>
    <recommendedName>
        <fullName evidence="3">histidine kinase</fullName>
        <ecNumber evidence="3">2.7.13.3</ecNumber>
    </recommendedName>
</protein>
<keyword evidence="5" id="KW-0808">Transferase</keyword>
<feature type="domain" description="Histidine kinase" evidence="12">
    <location>
        <begin position="402"/>
        <end position="617"/>
    </location>
</feature>
<dbReference type="EC" id="2.7.13.3" evidence="3"/>
<evidence type="ECO:0000256" key="2">
    <source>
        <dbReference type="ARBA" id="ARBA00004370"/>
    </source>
</evidence>
<dbReference type="SMART" id="SM00388">
    <property type="entry name" value="HisKA"/>
    <property type="match status" value="1"/>
</dbReference>
<keyword evidence="7" id="KW-0418">Kinase</keyword>
<comment type="subcellular location">
    <subcellularLocation>
        <location evidence="2">Membrane</location>
    </subcellularLocation>
</comment>
<dbReference type="Proteomes" id="UP000438991">
    <property type="component" value="Unassembled WGS sequence"/>
</dbReference>
<dbReference type="GO" id="GO:0000156">
    <property type="term" value="F:phosphorelay response regulator activity"/>
    <property type="evidence" value="ECO:0007669"/>
    <property type="project" value="TreeGrafter"/>
</dbReference>
<proteinExistence type="predicted"/>
<dbReference type="Gene3D" id="3.30.565.10">
    <property type="entry name" value="Histidine kinase-like ATPase, C-terminal domain"/>
    <property type="match status" value="1"/>
</dbReference>
<keyword evidence="9" id="KW-0902">Two-component regulatory system</keyword>
<dbReference type="GO" id="GO:0016020">
    <property type="term" value="C:membrane"/>
    <property type="evidence" value="ECO:0007669"/>
    <property type="project" value="UniProtKB-SubCell"/>
</dbReference>
<dbReference type="GO" id="GO:0000155">
    <property type="term" value="F:phosphorelay sensor kinase activity"/>
    <property type="evidence" value="ECO:0007669"/>
    <property type="project" value="InterPro"/>
</dbReference>
<keyword evidence="8" id="KW-0067">ATP-binding</keyword>
<feature type="transmembrane region" description="Helical" evidence="11">
    <location>
        <begin position="39"/>
        <end position="62"/>
    </location>
</feature>
<organism evidence="14 15">
    <name type="scientific">Rhodoplanes serenus</name>
    <dbReference type="NCBI Taxonomy" id="200615"/>
    <lineage>
        <taxon>Bacteria</taxon>
        <taxon>Pseudomonadati</taxon>
        <taxon>Pseudomonadota</taxon>
        <taxon>Alphaproteobacteria</taxon>
        <taxon>Hyphomicrobiales</taxon>
        <taxon>Nitrobacteraceae</taxon>
        <taxon>Rhodoplanes</taxon>
    </lineage>
</organism>
<dbReference type="PANTHER" id="PTHR42878:SF7">
    <property type="entry name" value="SENSOR HISTIDINE KINASE GLRK"/>
    <property type="match status" value="1"/>
</dbReference>
<dbReference type="InterPro" id="IPR003661">
    <property type="entry name" value="HisK_dim/P_dom"/>
</dbReference>
<dbReference type="InterPro" id="IPR036097">
    <property type="entry name" value="HisK_dim/P_sf"/>
</dbReference>
<evidence type="ECO:0000259" key="12">
    <source>
        <dbReference type="PROSITE" id="PS50109"/>
    </source>
</evidence>
<dbReference type="GO" id="GO:0030295">
    <property type="term" value="F:protein kinase activator activity"/>
    <property type="evidence" value="ECO:0007669"/>
    <property type="project" value="TreeGrafter"/>
</dbReference>
<name>A0A9X5AU76_9BRAD</name>
<dbReference type="GO" id="GO:0005524">
    <property type="term" value="F:ATP binding"/>
    <property type="evidence" value="ECO:0007669"/>
    <property type="project" value="UniProtKB-KW"/>
</dbReference>
<dbReference type="InterPro" id="IPR050351">
    <property type="entry name" value="BphY/WalK/GraS-like"/>
</dbReference>
<feature type="region of interest" description="Disordered" evidence="10">
    <location>
        <begin position="1"/>
        <end position="26"/>
    </location>
</feature>
<dbReference type="GO" id="GO:0007234">
    <property type="term" value="P:osmosensory signaling via phosphorelay pathway"/>
    <property type="evidence" value="ECO:0007669"/>
    <property type="project" value="TreeGrafter"/>
</dbReference>
<dbReference type="Pfam" id="PF00512">
    <property type="entry name" value="HisKA"/>
    <property type="match status" value="1"/>
</dbReference>
<dbReference type="CDD" id="cd18774">
    <property type="entry name" value="PDC2_HK_sensor"/>
    <property type="match status" value="1"/>
</dbReference>
<evidence type="ECO:0000256" key="3">
    <source>
        <dbReference type="ARBA" id="ARBA00012438"/>
    </source>
</evidence>
<dbReference type="InterPro" id="IPR003594">
    <property type="entry name" value="HATPase_dom"/>
</dbReference>
<evidence type="ECO:0000256" key="1">
    <source>
        <dbReference type="ARBA" id="ARBA00000085"/>
    </source>
</evidence>
<keyword evidence="4" id="KW-0597">Phosphoprotein</keyword>
<dbReference type="InterPro" id="IPR005467">
    <property type="entry name" value="His_kinase_dom"/>
</dbReference>
<evidence type="ECO:0000256" key="11">
    <source>
        <dbReference type="SAM" id="Phobius"/>
    </source>
</evidence>
<dbReference type="PRINTS" id="PR00344">
    <property type="entry name" value="BCTRLSENSOR"/>
</dbReference>
<dbReference type="RefSeq" id="WP_155481448.1">
    <property type="nucleotide sequence ID" value="NZ_WNKV01000025.1"/>
</dbReference>
<evidence type="ECO:0000256" key="9">
    <source>
        <dbReference type="ARBA" id="ARBA00023012"/>
    </source>
</evidence>
<accession>A0A9X5AU76</accession>
<evidence type="ECO:0000256" key="6">
    <source>
        <dbReference type="ARBA" id="ARBA00022741"/>
    </source>
</evidence>
<dbReference type="SUPFAM" id="SSF47384">
    <property type="entry name" value="Homodimeric domain of signal transducing histidine kinase"/>
    <property type="match status" value="1"/>
</dbReference>
<keyword evidence="11" id="KW-0472">Membrane</keyword>
<reference evidence="14 15" key="1">
    <citation type="submission" date="2019-11" db="EMBL/GenBank/DDBJ databases">
        <title>Whole-genome sequence of Rhodoplanes serenus DSM 18633, type strain.</title>
        <authorList>
            <person name="Kyndt J.A."/>
            <person name="Meyer T.E."/>
        </authorList>
    </citation>
    <scope>NUCLEOTIDE SEQUENCE [LARGE SCALE GENOMIC DNA]</scope>
    <source>
        <strain evidence="14 15">DSM 18633</strain>
    </source>
</reference>
<dbReference type="InterPro" id="IPR003660">
    <property type="entry name" value="HAMP_dom"/>
</dbReference>
<evidence type="ECO:0000256" key="7">
    <source>
        <dbReference type="ARBA" id="ARBA00022777"/>
    </source>
</evidence>
<feature type="transmembrane region" description="Helical" evidence="11">
    <location>
        <begin position="303"/>
        <end position="326"/>
    </location>
</feature>
<dbReference type="SUPFAM" id="SSF55874">
    <property type="entry name" value="ATPase domain of HSP90 chaperone/DNA topoisomerase II/histidine kinase"/>
    <property type="match status" value="1"/>
</dbReference>
<comment type="caution">
    <text evidence="14">The sequence shown here is derived from an EMBL/GenBank/DDBJ whole genome shotgun (WGS) entry which is preliminary data.</text>
</comment>
<dbReference type="EMBL" id="WNKV01000025">
    <property type="protein sequence ID" value="MTW19171.1"/>
    <property type="molecule type" value="Genomic_DNA"/>
</dbReference>
<dbReference type="Pfam" id="PF02518">
    <property type="entry name" value="HATPase_c"/>
    <property type="match status" value="1"/>
</dbReference>
<evidence type="ECO:0000256" key="10">
    <source>
        <dbReference type="SAM" id="MobiDB-lite"/>
    </source>
</evidence>
<dbReference type="AlphaFoldDB" id="A0A9X5AU76"/>
<dbReference type="CDD" id="cd00082">
    <property type="entry name" value="HisKA"/>
    <property type="match status" value="1"/>
</dbReference>
<sequence>MDAGAKASAATAAEPHGRPATGAAGPDRGGGGLTIRHRLFLLVVACTAPMLLLSFAIIWQLAHRERETSRQAITYASRSIVSAVDAQFRHYIAVGQALAISPSLQTGDLAAFRAEAERAMTVVPGGWLTLADTTGQQLVNTLIPAGEPLPRLAPAVAEDGRRAFASKTVKIADVVFGPVAKAPVTGIGVPVFRGGEPAYYLLVGVPAASFRALLNDGRMPEGWLVAVIDSRGNLVARSRDHDRLVGQPAAAGWRAAMHRDGLIETETLEGRPVLTANTVSPLTGWAVGVASERALLEARVWRTLAVAGLASVMVSVASGLLAAWIARRITVPIQALETGAGLLERGERVRFGETRVPEIDRALHAFDAAAAELTAHERAVATLQSELWHVSRLSEMGQMAAALAHELNQPLTALAVYVGGCERLMKADPFDDARREQMRNLLKAISDQALRAGEIIKQLRSFVQKGEGERRVESAGKVMREAARLAMTAAKHKDVTFRCNVDDTASILVNKVQIQQVVFNLIRNAIEAMETSPRREIDVTVVVGDGQVETSIADTGCGLAPEIAARLFMPFASTKTHGMGIGLSVCRDIIEAHRGRIWADSIPDGGTVFRFTLPLVSSDPADDSEPTET</sequence>
<feature type="domain" description="HAMP" evidence="13">
    <location>
        <begin position="327"/>
        <end position="378"/>
    </location>
</feature>
<dbReference type="PANTHER" id="PTHR42878">
    <property type="entry name" value="TWO-COMPONENT HISTIDINE KINASE"/>
    <property type="match status" value="1"/>
</dbReference>
<evidence type="ECO:0000256" key="4">
    <source>
        <dbReference type="ARBA" id="ARBA00022553"/>
    </source>
</evidence>
<dbReference type="Gene3D" id="1.10.287.130">
    <property type="match status" value="1"/>
</dbReference>
<dbReference type="InterPro" id="IPR004358">
    <property type="entry name" value="Sig_transdc_His_kin-like_C"/>
</dbReference>
<evidence type="ECO:0000256" key="8">
    <source>
        <dbReference type="ARBA" id="ARBA00022840"/>
    </source>
</evidence>
<keyword evidence="6" id="KW-0547">Nucleotide-binding</keyword>
<evidence type="ECO:0000313" key="15">
    <source>
        <dbReference type="Proteomes" id="UP000438991"/>
    </source>
</evidence>
<evidence type="ECO:0000259" key="13">
    <source>
        <dbReference type="PROSITE" id="PS50885"/>
    </source>
</evidence>